<dbReference type="GO" id="GO:0033065">
    <property type="term" value="C:Rad51C-XRCC3 complex"/>
    <property type="evidence" value="ECO:0007669"/>
    <property type="project" value="TreeGrafter"/>
</dbReference>
<gene>
    <name evidence="8" type="ORF">LIER_17631</name>
</gene>
<evidence type="ECO:0000256" key="1">
    <source>
        <dbReference type="ARBA" id="ARBA00004123"/>
    </source>
</evidence>
<dbReference type="InterPro" id="IPR020588">
    <property type="entry name" value="RecA_ATP-bd"/>
</dbReference>
<evidence type="ECO:0000256" key="4">
    <source>
        <dbReference type="ARBA" id="ARBA00022840"/>
    </source>
</evidence>
<dbReference type="Gene3D" id="3.40.50.300">
    <property type="entry name" value="P-loop containing nucleotide triphosphate hydrolases"/>
    <property type="match status" value="1"/>
</dbReference>
<dbReference type="InterPro" id="IPR027417">
    <property type="entry name" value="P-loop_NTPase"/>
</dbReference>
<dbReference type="GO" id="GO:0000400">
    <property type="term" value="F:four-way junction DNA binding"/>
    <property type="evidence" value="ECO:0007669"/>
    <property type="project" value="TreeGrafter"/>
</dbReference>
<dbReference type="Proteomes" id="UP001454036">
    <property type="component" value="Unassembled WGS sequence"/>
</dbReference>
<dbReference type="Pfam" id="PF08423">
    <property type="entry name" value="Rad51"/>
    <property type="match status" value="1"/>
</dbReference>
<keyword evidence="2" id="KW-0547">Nucleotide-binding</keyword>
<dbReference type="PANTHER" id="PTHR46487:SF1">
    <property type="entry name" value="DNA REPAIR PROTEIN XRCC3"/>
    <property type="match status" value="1"/>
</dbReference>
<keyword evidence="9" id="KW-1185">Reference proteome</keyword>
<dbReference type="GO" id="GO:0005657">
    <property type="term" value="C:replication fork"/>
    <property type="evidence" value="ECO:0007669"/>
    <property type="project" value="TreeGrafter"/>
</dbReference>
<evidence type="ECO:0000256" key="3">
    <source>
        <dbReference type="ARBA" id="ARBA00022763"/>
    </source>
</evidence>
<dbReference type="GO" id="GO:0045003">
    <property type="term" value="P:double-strand break repair via synthesis-dependent strand annealing"/>
    <property type="evidence" value="ECO:0007669"/>
    <property type="project" value="TreeGrafter"/>
</dbReference>
<comment type="caution">
    <text evidence="8">The sequence shown here is derived from an EMBL/GenBank/DDBJ whole genome shotgun (WGS) entry which is preliminary data.</text>
</comment>
<keyword evidence="6" id="KW-0539">Nucleus</keyword>
<keyword evidence="3" id="KW-0227">DNA damage</keyword>
<dbReference type="PANTHER" id="PTHR46487">
    <property type="entry name" value="DNA REPAIR PROTEIN XRCC3"/>
    <property type="match status" value="1"/>
</dbReference>
<proteinExistence type="predicted"/>
<evidence type="ECO:0000256" key="5">
    <source>
        <dbReference type="ARBA" id="ARBA00023204"/>
    </source>
</evidence>
<name>A0AAV3QCC8_LITER</name>
<evidence type="ECO:0000259" key="7">
    <source>
        <dbReference type="PROSITE" id="PS50162"/>
    </source>
</evidence>
<dbReference type="PIRSF" id="PIRSF005856">
    <property type="entry name" value="Rad51"/>
    <property type="match status" value="1"/>
</dbReference>
<feature type="domain" description="RecA family profile 1" evidence="7">
    <location>
        <begin position="15"/>
        <end position="189"/>
    </location>
</feature>
<dbReference type="PROSITE" id="PS50162">
    <property type="entry name" value="RECA_2"/>
    <property type="match status" value="1"/>
</dbReference>
<organism evidence="8 9">
    <name type="scientific">Lithospermum erythrorhizon</name>
    <name type="common">Purple gromwell</name>
    <name type="synonym">Lithospermum officinale var. erythrorhizon</name>
    <dbReference type="NCBI Taxonomy" id="34254"/>
    <lineage>
        <taxon>Eukaryota</taxon>
        <taxon>Viridiplantae</taxon>
        <taxon>Streptophyta</taxon>
        <taxon>Embryophyta</taxon>
        <taxon>Tracheophyta</taxon>
        <taxon>Spermatophyta</taxon>
        <taxon>Magnoliopsida</taxon>
        <taxon>eudicotyledons</taxon>
        <taxon>Gunneridae</taxon>
        <taxon>Pentapetalae</taxon>
        <taxon>asterids</taxon>
        <taxon>lamiids</taxon>
        <taxon>Boraginales</taxon>
        <taxon>Boraginaceae</taxon>
        <taxon>Boraginoideae</taxon>
        <taxon>Lithospermeae</taxon>
        <taxon>Lithospermum</taxon>
    </lineage>
</organism>
<dbReference type="GO" id="GO:0005524">
    <property type="term" value="F:ATP binding"/>
    <property type="evidence" value="ECO:0007669"/>
    <property type="project" value="UniProtKB-KW"/>
</dbReference>
<sequence length="301" mass="33662">MYPQNPLPLPLTLTTLPKISLGCPILDHLLHGGVPMNTLTELVAESGVGKTQLCLQLLFITQYPPLSGAAVYLHSELPFPFRRLHQLALQHPSLQNPLVNVFIEPLYDAHQLFDKMSKLEFMLSRGGVVSSHLPVKVVVIDSIAALFRSEYGNNREDLMTRSKMFFEISSRLKAMAVKYGVAVVVTNQVVDVMDSDGVGNSECLVSSGRRVSPALGLSWTHCVNVRLFLYRQYERVVGEGESVEFETRRFIRVVFAPHLPDSSCEFVIKREGVIGIDQHRMIQEKCEIVHNAGTLLRALKP</sequence>
<dbReference type="GO" id="GO:0071140">
    <property type="term" value="P:resolution of mitotic recombination intermediates"/>
    <property type="evidence" value="ECO:0007669"/>
    <property type="project" value="TreeGrafter"/>
</dbReference>
<keyword evidence="5" id="KW-0234">DNA repair</keyword>
<dbReference type="GO" id="GO:0140664">
    <property type="term" value="F:ATP-dependent DNA damage sensor activity"/>
    <property type="evidence" value="ECO:0007669"/>
    <property type="project" value="InterPro"/>
</dbReference>
<evidence type="ECO:0000313" key="9">
    <source>
        <dbReference type="Proteomes" id="UP001454036"/>
    </source>
</evidence>
<dbReference type="AlphaFoldDB" id="A0AAV3QCC8"/>
<evidence type="ECO:0000256" key="2">
    <source>
        <dbReference type="ARBA" id="ARBA00022741"/>
    </source>
</evidence>
<evidence type="ECO:0000256" key="6">
    <source>
        <dbReference type="ARBA" id="ARBA00023242"/>
    </source>
</evidence>
<dbReference type="CDD" id="cd19491">
    <property type="entry name" value="XRCC3"/>
    <property type="match status" value="1"/>
</dbReference>
<dbReference type="InterPro" id="IPR047348">
    <property type="entry name" value="XRCC3-like_C"/>
</dbReference>
<keyword evidence="4" id="KW-0067">ATP-binding</keyword>
<protein>
    <submittedName>
        <fullName evidence="8">DNA metabolism protein</fullName>
    </submittedName>
</protein>
<dbReference type="SUPFAM" id="SSF52540">
    <property type="entry name" value="P-loop containing nucleoside triphosphate hydrolases"/>
    <property type="match status" value="1"/>
</dbReference>
<dbReference type="InterPro" id="IPR016467">
    <property type="entry name" value="DNA_recomb/repair_RecA-like"/>
</dbReference>
<dbReference type="GO" id="GO:0090656">
    <property type="term" value="P:t-circle formation"/>
    <property type="evidence" value="ECO:0007669"/>
    <property type="project" value="TreeGrafter"/>
</dbReference>
<reference evidence="8 9" key="1">
    <citation type="submission" date="2024-01" db="EMBL/GenBank/DDBJ databases">
        <title>The complete chloroplast genome sequence of Lithospermum erythrorhizon: insights into the phylogenetic relationship among Boraginaceae species and the maternal lineages of purple gromwells.</title>
        <authorList>
            <person name="Okada T."/>
            <person name="Watanabe K."/>
        </authorList>
    </citation>
    <scope>NUCLEOTIDE SEQUENCE [LARGE SCALE GENOMIC DNA]</scope>
</reference>
<comment type="subcellular location">
    <subcellularLocation>
        <location evidence="1">Nucleus</location>
    </subcellularLocation>
</comment>
<accession>A0AAV3QCC8</accession>
<dbReference type="InterPro" id="IPR013632">
    <property type="entry name" value="Rad51_C"/>
</dbReference>
<evidence type="ECO:0000313" key="8">
    <source>
        <dbReference type="EMBL" id="GAA0161273.1"/>
    </source>
</evidence>
<dbReference type="GO" id="GO:0000722">
    <property type="term" value="P:telomere maintenance via recombination"/>
    <property type="evidence" value="ECO:0007669"/>
    <property type="project" value="TreeGrafter"/>
</dbReference>
<dbReference type="EMBL" id="BAABME010004130">
    <property type="protein sequence ID" value="GAA0161273.1"/>
    <property type="molecule type" value="Genomic_DNA"/>
</dbReference>